<evidence type="ECO:0000313" key="2">
    <source>
        <dbReference type="EMBL" id="MBW63523.1"/>
    </source>
</evidence>
<name>A0A2M4CDY4_9DIPT</name>
<sequence length="71" mass="7656">MMRAPVMSAFWLCLGPRGCVFMCGSLELVKPLLPPPEKRNFPVCVGHSICSCALLRSAGIEVGTLQVGRHS</sequence>
<dbReference type="AlphaFoldDB" id="A0A2M4CDY4"/>
<feature type="signal peptide" evidence="1">
    <location>
        <begin position="1"/>
        <end position="21"/>
    </location>
</feature>
<keyword evidence="1" id="KW-0732">Signal</keyword>
<feature type="chain" id="PRO_5014888958" evidence="1">
    <location>
        <begin position="22"/>
        <end position="71"/>
    </location>
</feature>
<evidence type="ECO:0000256" key="1">
    <source>
        <dbReference type="SAM" id="SignalP"/>
    </source>
</evidence>
<reference evidence="2" key="1">
    <citation type="submission" date="2018-01" db="EMBL/GenBank/DDBJ databases">
        <title>An insight into the sialome of Amazonian anophelines.</title>
        <authorList>
            <person name="Ribeiro J.M."/>
            <person name="Scarpassa V."/>
            <person name="Calvo E."/>
        </authorList>
    </citation>
    <scope>NUCLEOTIDE SEQUENCE</scope>
    <source>
        <tissue evidence="2">Salivary glands</tissue>
    </source>
</reference>
<accession>A0A2M4CDY4</accession>
<proteinExistence type="predicted"/>
<organism evidence="2">
    <name type="scientific">Anopheles marajoara</name>
    <dbReference type="NCBI Taxonomy" id="58244"/>
    <lineage>
        <taxon>Eukaryota</taxon>
        <taxon>Metazoa</taxon>
        <taxon>Ecdysozoa</taxon>
        <taxon>Arthropoda</taxon>
        <taxon>Hexapoda</taxon>
        <taxon>Insecta</taxon>
        <taxon>Pterygota</taxon>
        <taxon>Neoptera</taxon>
        <taxon>Endopterygota</taxon>
        <taxon>Diptera</taxon>
        <taxon>Nematocera</taxon>
        <taxon>Culicoidea</taxon>
        <taxon>Culicidae</taxon>
        <taxon>Anophelinae</taxon>
        <taxon>Anopheles</taxon>
    </lineage>
</organism>
<dbReference type="EMBL" id="GGFJ01014382">
    <property type="protein sequence ID" value="MBW63523.1"/>
    <property type="molecule type" value="Transcribed_RNA"/>
</dbReference>
<protein>
    <submittedName>
        <fullName evidence="2">Putative secreted protein</fullName>
    </submittedName>
</protein>